<feature type="region of interest" description="Disordered" evidence="1">
    <location>
        <begin position="102"/>
        <end position="138"/>
    </location>
</feature>
<evidence type="ECO:0000313" key="3">
    <source>
        <dbReference type="EMBL" id="EOY18934.1"/>
    </source>
</evidence>
<evidence type="ECO:0000259" key="2">
    <source>
        <dbReference type="Pfam" id="PF22936"/>
    </source>
</evidence>
<dbReference type="Pfam" id="PF22936">
    <property type="entry name" value="Pol_BBD"/>
    <property type="match status" value="1"/>
</dbReference>
<accession>A0A061FVU0</accession>
<proteinExistence type="predicted"/>
<reference evidence="3 4" key="1">
    <citation type="journal article" date="2013" name="Genome Biol.">
        <title>The genome sequence of the most widely cultivated cacao type and its use to identify candidate genes regulating pod color.</title>
        <authorList>
            <person name="Motamayor J.C."/>
            <person name="Mockaitis K."/>
            <person name="Schmutz J."/>
            <person name="Haiminen N."/>
            <person name="Iii D.L."/>
            <person name="Cornejo O."/>
            <person name="Findley S.D."/>
            <person name="Zheng P."/>
            <person name="Utro F."/>
            <person name="Royaert S."/>
            <person name="Saski C."/>
            <person name="Jenkins J."/>
            <person name="Podicheti R."/>
            <person name="Zhao M."/>
            <person name="Scheffler B.E."/>
            <person name="Stack J.C."/>
            <person name="Feltus F.A."/>
            <person name="Mustiga G.M."/>
            <person name="Amores F."/>
            <person name="Phillips W."/>
            <person name="Marelli J.P."/>
            <person name="May G.D."/>
            <person name="Shapiro H."/>
            <person name="Ma J."/>
            <person name="Bustamante C.D."/>
            <person name="Schnell R.J."/>
            <person name="Main D."/>
            <person name="Gilbert D."/>
            <person name="Parida L."/>
            <person name="Kuhn D.N."/>
        </authorList>
    </citation>
    <scope>NUCLEOTIDE SEQUENCE [LARGE SCALE GENOMIC DNA]</scope>
    <source>
        <strain evidence="4">cv. Matina 1-6</strain>
    </source>
</reference>
<gene>
    <name evidence="3" type="ORF">TCM_043452</name>
</gene>
<organism evidence="3 4">
    <name type="scientific">Theobroma cacao</name>
    <name type="common">Cacao</name>
    <name type="synonym">Cocoa</name>
    <dbReference type="NCBI Taxonomy" id="3641"/>
    <lineage>
        <taxon>Eukaryota</taxon>
        <taxon>Viridiplantae</taxon>
        <taxon>Streptophyta</taxon>
        <taxon>Embryophyta</taxon>
        <taxon>Tracheophyta</taxon>
        <taxon>Spermatophyta</taxon>
        <taxon>Magnoliopsida</taxon>
        <taxon>eudicotyledons</taxon>
        <taxon>Gunneridae</taxon>
        <taxon>Pentapetalae</taxon>
        <taxon>rosids</taxon>
        <taxon>malvids</taxon>
        <taxon>Malvales</taxon>
        <taxon>Malvaceae</taxon>
        <taxon>Byttnerioideae</taxon>
        <taxon>Theobroma</taxon>
    </lineage>
</organism>
<protein>
    <recommendedName>
        <fullName evidence="2">Retrovirus-related Pol polyprotein from transposon TNT 1-94-like beta-barrel domain-containing protein</fullName>
    </recommendedName>
</protein>
<dbReference type="HOGENOM" id="CLU_1605644_0_0_1"/>
<evidence type="ECO:0000313" key="4">
    <source>
        <dbReference type="Proteomes" id="UP000026915"/>
    </source>
</evidence>
<sequence>MDANSYWYLDSASATHICYQKDCFDLLQEVVVGNLTLGNKSIVKVMGIGVVKIKMFDGVVRSLGGVAYVPKMRKNLISLSLLDSKGSDITLFFNVKGNNQQMADSEEGGQTGPVDMLESNGEHSPIIERSASQTTSENKFVSIAACPQDRMEAYIENPPNLESASS</sequence>
<name>A0A061FVU0_THECC</name>
<dbReference type="AlphaFoldDB" id="A0A061FVU0"/>
<dbReference type="Proteomes" id="UP000026915">
    <property type="component" value="Chromosome 10"/>
</dbReference>
<feature type="domain" description="Retrovirus-related Pol polyprotein from transposon TNT 1-94-like beta-barrel" evidence="2">
    <location>
        <begin position="7"/>
        <end position="86"/>
    </location>
</feature>
<dbReference type="InterPro" id="IPR054722">
    <property type="entry name" value="PolX-like_BBD"/>
</dbReference>
<keyword evidence="4" id="KW-1185">Reference proteome</keyword>
<evidence type="ECO:0000256" key="1">
    <source>
        <dbReference type="SAM" id="MobiDB-lite"/>
    </source>
</evidence>
<dbReference type="Gramene" id="EOY18934">
    <property type="protein sequence ID" value="EOY18934"/>
    <property type="gene ID" value="TCM_043452"/>
</dbReference>
<dbReference type="InParanoid" id="A0A061FVU0"/>
<dbReference type="eggNOG" id="KOG0017">
    <property type="taxonomic scope" value="Eukaryota"/>
</dbReference>
<dbReference type="PANTHER" id="PTHR47592">
    <property type="entry name" value="PBF68 PROTEIN"/>
    <property type="match status" value="1"/>
</dbReference>
<dbReference type="EMBL" id="CM001888">
    <property type="protein sequence ID" value="EOY18934.1"/>
    <property type="molecule type" value="Genomic_DNA"/>
</dbReference>